<dbReference type="SUPFAM" id="SSF49464">
    <property type="entry name" value="Carboxypeptidase regulatory domain-like"/>
    <property type="match status" value="1"/>
</dbReference>
<dbReference type="InterPro" id="IPR008969">
    <property type="entry name" value="CarboxyPept-like_regulatory"/>
</dbReference>
<proteinExistence type="predicted"/>
<dbReference type="Proteomes" id="UP000228641">
    <property type="component" value="Unassembled WGS sequence"/>
</dbReference>
<gene>
    <name evidence="1" type="ORF">CUB97_06730</name>
</gene>
<evidence type="ECO:0000313" key="1">
    <source>
        <dbReference type="EMBL" id="PJF00952.1"/>
    </source>
</evidence>
<accession>A0A2M8M9Q3</accession>
<reference evidence="1 2" key="1">
    <citation type="submission" date="2017-11" db="EMBL/GenBank/DDBJ databases">
        <title>Genome sequencing of Prevotella intermedia KCOM 1779.</title>
        <authorList>
            <person name="Kook J.-K."/>
            <person name="Park S.-N."/>
            <person name="Lim Y.K."/>
        </authorList>
    </citation>
    <scope>NUCLEOTIDE SEQUENCE [LARGE SCALE GENOMIC DNA]</scope>
    <source>
        <strain evidence="1 2">KCOM 1779</strain>
    </source>
</reference>
<dbReference type="EMBL" id="PGGD01000001">
    <property type="protein sequence ID" value="PJF00952.1"/>
    <property type="molecule type" value="Genomic_DNA"/>
</dbReference>
<evidence type="ECO:0000313" key="2">
    <source>
        <dbReference type="Proteomes" id="UP000228641"/>
    </source>
</evidence>
<sequence>MFIVHFLIALPVQVSRKTIKLKKGKFCEKDADNFGIVVVFPYICLQIYKKDNLLKSKQIRKMGRKCLYMLFLLFVPCSLYSQTAQTKLWGNVKNTSGEVMDFASIIVANPQSPNKILASAYTDEQGKYQVTVGCNSDSLLLRVSRIEMKPVVMKIPNRSGEHNIVADAKTIELREVTVKAKKVYSRGDTINYNVASFLSSSDQSIADVLKKMPGIAVAKNGQISYQGKPIKNFYIEGLDLMKGHYNIATNNIDPKNVGTVQVLESHQDIKALKGLRPEEQASINIRLKAGVKGVFNLITTLGNGYGNNTLWNNGAIATYFKRNSQFLSTYKGNNTGEDLSQELYSFDNDYSRTNAISGITMPSAPGIDKRFYYFNHSHNATFNNVYRIGKSGELGINAAYLYDKDERSSWSNTSNMLPDGLRNVVEETMAGTAKQQKAYGDVSYLSNSEHRYLKEQVKFDWSKTNADSRILAGNKAIEQFGKIDCYRLLNKLHLTNRNSEYRGYEFISLVNLEKRPHHLTALPNLFSNIIVDNTLHQQVNVHNFSTENSFSLLSAWRTGNISLRPSVTIDFQHNALNSSLASFRNDLNFNLFNAGVGAEATYDIGKLYASLYLPIRYKHFQLTDLTMERTTKKSRLRLEPHLNVTYRINGSHELSLKSDISYSTPVIENLYTNNILTSYRQLSAYDVTGLFEGLNQYYTFGYSFKNILSMSFAGIDFSLYRQCPEVLYGSYYDGIAERTISQYTNEKANTFITKIHGSQGFDWKRLKIGASLSYSHYDNPLLVQNTLFRYMGNAISSNVDISLTPFKWLTTSYQGEYYWTSTKQQGFQRQPWWCSLNNATSLNFTLPGDITFSTSLNHYYNKFSSGDKSFLLLNAEAKYAIKRFSFILSCDNLFNCDTYSYSNISALTESRSIYNIRPRSVLLKVRFRII</sequence>
<protein>
    <recommendedName>
        <fullName evidence="3">TonB-dependent receptor</fullName>
    </recommendedName>
</protein>
<comment type="caution">
    <text evidence="1">The sequence shown here is derived from an EMBL/GenBank/DDBJ whole genome shotgun (WGS) entry which is preliminary data.</text>
</comment>
<organism evidence="1 2">
    <name type="scientific">Prevotella intermedia</name>
    <dbReference type="NCBI Taxonomy" id="28131"/>
    <lineage>
        <taxon>Bacteria</taxon>
        <taxon>Pseudomonadati</taxon>
        <taxon>Bacteroidota</taxon>
        <taxon>Bacteroidia</taxon>
        <taxon>Bacteroidales</taxon>
        <taxon>Prevotellaceae</taxon>
        <taxon>Prevotella</taxon>
    </lineage>
</organism>
<dbReference type="SUPFAM" id="SSF56935">
    <property type="entry name" value="Porins"/>
    <property type="match status" value="1"/>
</dbReference>
<dbReference type="AlphaFoldDB" id="A0A2M8M9Q3"/>
<evidence type="ECO:0008006" key="3">
    <source>
        <dbReference type="Google" id="ProtNLM"/>
    </source>
</evidence>
<name>A0A2M8M9Q3_PREIN</name>